<gene>
    <name evidence="1" type="ORF">Patl1_16708</name>
</gene>
<evidence type="ECO:0000313" key="2">
    <source>
        <dbReference type="Proteomes" id="UP001164250"/>
    </source>
</evidence>
<reference evidence="2" key="1">
    <citation type="journal article" date="2023" name="G3 (Bethesda)">
        <title>Genome assembly and association tests identify interacting loci associated with vigor, precocity, and sex in interspecific pistachio rootstocks.</title>
        <authorList>
            <person name="Palmer W."/>
            <person name="Jacygrad E."/>
            <person name="Sagayaradj S."/>
            <person name="Cavanaugh K."/>
            <person name="Han R."/>
            <person name="Bertier L."/>
            <person name="Beede B."/>
            <person name="Kafkas S."/>
            <person name="Golino D."/>
            <person name="Preece J."/>
            <person name="Michelmore R."/>
        </authorList>
    </citation>
    <scope>NUCLEOTIDE SEQUENCE [LARGE SCALE GENOMIC DNA]</scope>
</reference>
<comment type="caution">
    <text evidence="1">The sequence shown here is derived from an EMBL/GenBank/DDBJ whole genome shotgun (WGS) entry which is preliminary data.</text>
</comment>
<proteinExistence type="predicted"/>
<dbReference type="EMBL" id="CM047902">
    <property type="protein sequence ID" value="KAJ0094508.1"/>
    <property type="molecule type" value="Genomic_DNA"/>
</dbReference>
<organism evidence="1 2">
    <name type="scientific">Pistacia atlantica</name>
    <dbReference type="NCBI Taxonomy" id="434234"/>
    <lineage>
        <taxon>Eukaryota</taxon>
        <taxon>Viridiplantae</taxon>
        <taxon>Streptophyta</taxon>
        <taxon>Embryophyta</taxon>
        <taxon>Tracheophyta</taxon>
        <taxon>Spermatophyta</taxon>
        <taxon>Magnoliopsida</taxon>
        <taxon>eudicotyledons</taxon>
        <taxon>Gunneridae</taxon>
        <taxon>Pentapetalae</taxon>
        <taxon>rosids</taxon>
        <taxon>malvids</taxon>
        <taxon>Sapindales</taxon>
        <taxon>Anacardiaceae</taxon>
        <taxon>Pistacia</taxon>
    </lineage>
</organism>
<evidence type="ECO:0000313" key="1">
    <source>
        <dbReference type="EMBL" id="KAJ0094508.1"/>
    </source>
</evidence>
<accession>A0ACC1B6R0</accession>
<name>A0ACC1B6R0_9ROSI</name>
<sequence length="116" mass="13554">MLSSSRYTCFEEEEEKNLNQLQPNSICNSTISSSNEEELNLPLGYHFSLVMHYLVNKIFSQQLPANNIRDIDFYAYNPHQLPISEFKYGKPNEAYFFTNLEIDLKGQTRQTTKNGY</sequence>
<protein>
    <submittedName>
        <fullName evidence="1">Uncharacterized protein</fullName>
    </submittedName>
</protein>
<dbReference type="Proteomes" id="UP001164250">
    <property type="component" value="Chromosome 6"/>
</dbReference>
<keyword evidence="2" id="KW-1185">Reference proteome</keyword>